<dbReference type="RefSeq" id="WP_184653702.1">
    <property type="nucleotide sequence ID" value="NZ_JACHBU010000001.1"/>
</dbReference>
<feature type="compositionally biased region" description="Polar residues" evidence="1">
    <location>
        <begin position="167"/>
        <end position="179"/>
    </location>
</feature>
<keyword evidence="4" id="KW-1185">Reference proteome</keyword>
<evidence type="ECO:0000256" key="2">
    <source>
        <dbReference type="SAM" id="Phobius"/>
    </source>
</evidence>
<feature type="transmembrane region" description="Helical" evidence="2">
    <location>
        <begin position="36"/>
        <end position="56"/>
    </location>
</feature>
<comment type="caution">
    <text evidence="3">The sequence shown here is derived from an EMBL/GenBank/DDBJ whole genome shotgun (WGS) entry which is preliminary data.</text>
</comment>
<feature type="region of interest" description="Disordered" evidence="1">
    <location>
        <begin position="143"/>
        <end position="179"/>
    </location>
</feature>
<keyword evidence="2" id="KW-0812">Transmembrane</keyword>
<organism evidence="3 4">
    <name type="scientific">Rhizobium soli</name>
    <dbReference type="NCBI Taxonomy" id="424798"/>
    <lineage>
        <taxon>Bacteria</taxon>
        <taxon>Pseudomonadati</taxon>
        <taxon>Pseudomonadota</taxon>
        <taxon>Alphaproteobacteria</taxon>
        <taxon>Hyphomicrobiales</taxon>
        <taxon>Rhizobiaceae</taxon>
        <taxon>Rhizobium/Agrobacterium group</taxon>
        <taxon>Rhizobium</taxon>
    </lineage>
</organism>
<dbReference type="AlphaFoldDB" id="A0A7X0JGN5"/>
<protein>
    <submittedName>
        <fullName evidence="3">Uncharacterized protein</fullName>
    </submittedName>
</protein>
<dbReference type="EMBL" id="JACHBU010000001">
    <property type="protein sequence ID" value="MBB6507233.1"/>
    <property type="molecule type" value="Genomic_DNA"/>
</dbReference>
<evidence type="ECO:0000313" key="3">
    <source>
        <dbReference type="EMBL" id="MBB6507233.1"/>
    </source>
</evidence>
<name>A0A7X0JGN5_9HYPH</name>
<dbReference type="Proteomes" id="UP000585437">
    <property type="component" value="Unassembled WGS sequence"/>
</dbReference>
<proteinExistence type="predicted"/>
<accession>A0A7X0JGN5</accession>
<keyword evidence="2" id="KW-0472">Membrane</keyword>
<gene>
    <name evidence="3" type="ORF">F4695_000552</name>
</gene>
<feature type="transmembrane region" description="Helical" evidence="2">
    <location>
        <begin position="76"/>
        <end position="101"/>
    </location>
</feature>
<evidence type="ECO:0000313" key="4">
    <source>
        <dbReference type="Proteomes" id="UP000585437"/>
    </source>
</evidence>
<evidence type="ECO:0000256" key="1">
    <source>
        <dbReference type="SAM" id="MobiDB-lite"/>
    </source>
</evidence>
<keyword evidence="2" id="KW-1133">Transmembrane helix</keyword>
<sequence>MDWKHYLILWLIAGVSASLAALLMHRRLARGNLGKFAVFEQIVLPALILIMAALTLSIGPFVDVSGMQTNESMANMISAILFGASLLIAVILVPLFFPLILPFYLMGGFSLPWTFLSMVPVIVVLSAMLGNLIGFATSKLSKGRWGRRRSYDRSGPKPAAASPPSSTGQPNSKRGATAP</sequence>
<feature type="transmembrane region" description="Helical" evidence="2">
    <location>
        <begin position="113"/>
        <end position="136"/>
    </location>
</feature>
<feature type="transmembrane region" description="Helical" evidence="2">
    <location>
        <begin position="6"/>
        <end position="24"/>
    </location>
</feature>
<reference evidence="3 4" key="1">
    <citation type="submission" date="2020-08" db="EMBL/GenBank/DDBJ databases">
        <title>The Agave Microbiome: Exploring the role of microbial communities in plant adaptations to desert environments.</title>
        <authorList>
            <person name="Partida-Martinez L.P."/>
        </authorList>
    </citation>
    <scope>NUCLEOTIDE SEQUENCE [LARGE SCALE GENOMIC DNA]</scope>
    <source>
        <strain evidence="3 4">AS3.12</strain>
    </source>
</reference>